<name>A0ABY1JX88_9BACL</name>
<reference evidence="1 2" key="1">
    <citation type="submission" date="2017-01" db="EMBL/GenBank/DDBJ databases">
        <authorList>
            <person name="Varghese N."/>
            <person name="Submissions S."/>
        </authorList>
    </citation>
    <scope>NUCLEOTIDE SEQUENCE [LARGE SCALE GENOMIC DNA]</scope>
    <source>
        <strain evidence="1 2">ATCC 23464</strain>
    </source>
</reference>
<organism evidence="1 2">
    <name type="scientific">Paenibacillus macquariensis</name>
    <dbReference type="NCBI Taxonomy" id="948756"/>
    <lineage>
        <taxon>Bacteria</taxon>
        <taxon>Bacillati</taxon>
        <taxon>Bacillota</taxon>
        <taxon>Bacilli</taxon>
        <taxon>Bacillales</taxon>
        <taxon>Paenibacillaceae</taxon>
        <taxon>Paenibacillus</taxon>
    </lineage>
</organism>
<protein>
    <submittedName>
        <fullName evidence="1">Uncharacterized protein</fullName>
    </submittedName>
</protein>
<proteinExistence type="predicted"/>
<dbReference type="Proteomes" id="UP000186666">
    <property type="component" value="Unassembled WGS sequence"/>
</dbReference>
<accession>A0ABY1JX88</accession>
<sequence>MDYGKFENLKELKDSIEIGLDIECFIFGERYYIGWSNHKRVIALCPDGDGDFFDTLEEMLDFQIEGKALKDIWQDIEIYSM</sequence>
<evidence type="ECO:0000313" key="2">
    <source>
        <dbReference type="Proteomes" id="UP000186666"/>
    </source>
</evidence>
<gene>
    <name evidence="1" type="ORF">SAMN05421578_105117</name>
</gene>
<comment type="caution">
    <text evidence="1">The sequence shown here is derived from an EMBL/GenBank/DDBJ whole genome shotgun (WGS) entry which is preliminary data.</text>
</comment>
<dbReference type="RefSeq" id="WP_068586904.1">
    <property type="nucleotide sequence ID" value="NZ_FTNK01000005.1"/>
</dbReference>
<evidence type="ECO:0000313" key="1">
    <source>
        <dbReference type="EMBL" id="SIQ93429.1"/>
    </source>
</evidence>
<dbReference type="EMBL" id="FTNK01000005">
    <property type="protein sequence ID" value="SIQ93429.1"/>
    <property type="molecule type" value="Genomic_DNA"/>
</dbReference>
<keyword evidence="2" id="KW-1185">Reference proteome</keyword>